<proteinExistence type="predicted"/>
<dbReference type="AlphaFoldDB" id="A0A6A7VSN6"/>
<comment type="caution">
    <text evidence="1">The sequence shown here is derived from an EMBL/GenBank/DDBJ whole genome shotgun (WGS) entry which is preliminary data.</text>
</comment>
<gene>
    <name evidence="1" type="ORF">F7D97_00070</name>
</gene>
<evidence type="ECO:0000313" key="2">
    <source>
        <dbReference type="Proteomes" id="UP000406735"/>
    </source>
</evidence>
<reference evidence="1 2" key="1">
    <citation type="submission" date="2019-09" db="EMBL/GenBank/DDBJ databases">
        <title>Distinct polysaccharide growth profiles of human intestinal Prevotella copri isolates.</title>
        <authorList>
            <person name="Fehlner-Peach H."/>
            <person name="Magnabosco C."/>
            <person name="Raghavan V."/>
            <person name="Scher J.U."/>
            <person name="Tett A."/>
            <person name="Cox L.M."/>
            <person name="Gottsegen C."/>
            <person name="Watters A."/>
            <person name="Wiltshire- Gordon J.D."/>
            <person name="Segata N."/>
            <person name="Bonneau R."/>
            <person name="Littman D.R."/>
        </authorList>
    </citation>
    <scope>NUCLEOTIDE SEQUENCE [LARGE SCALE GENOMIC DNA]</scope>
    <source>
        <strain evidence="2">iK21513</strain>
    </source>
</reference>
<evidence type="ECO:0000313" key="1">
    <source>
        <dbReference type="EMBL" id="MQN08354.1"/>
    </source>
</evidence>
<sequence>MPQTFDEILTSMLEQLENNPDQDIDVLVKDECEKMGVSEEGKALLSETNEYIDGFAEKMAALQTAKEDGKSRKQWMLEEMDRILKGRDEQEKAEIVSAISDAGENVNNETLTNEED</sequence>
<dbReference type="Proteomes" id="UP000406735">
    <property type="component" value="Unassembled WGS sequence"/>
</dbReference>
<accession>A0A6A7VSN6</accession>
<organism evidence="1 2">
    <name type="scientific">Segatella copri</name>
    <dbReference type="NCBI Taxonomy" id="165179"/>
    <lineage>
        <taxon>Bacteria</taxon>
        <taxon>Pseudomonadati</taxon>
        <taxon>Bacteroidota</taxon>
        <taxon>Bacteroidia</taxon>
        <taxon>Bacteroidales</taxon>
        <taxon>Prevotellaceae</taxon>
        <taxon>Segatella</taxon>
    </lineage>
</organism>
<protein>
    <submittedName>
        <fullName evidence="1">Uncharacterized protein</fullName>
    </submittedName>
</protein>
<name>A0A6A7VSN6_9BACT</name>
<dbReference type="RefSeq" id="WP_153080739.1">
    <property type="nucleotide sequence ID" value="NZ_VZAU01000038.1"/>
</dbReference>
<dbReference type="EMBL" id="VZCY01000003">
    <property type="protein sequence ID" value="MQN08354.1"/>
    <property type="molecule type" value="Genomic_DNA"/>
</dbReference>